<dbReference type="AlphaFoldDB" id="A0A022WFP1"/>
<proteinExistence type="predicted"/>
<dbReference type="PANTHER" id="PTHR10336">
    <property type="entry name" value="PHOSPHOINOSITIDE-SPECIFIC PHOSPHOLIPASE C FAMILY PROTEIN"/>
    <property type="match status" value="1"/>
</dbReference>
<dbReference type="Gene3D" id="2.30.29.30">
    <property type="entry name" value="Pleckstrin-homology domain (PH domain)/Phosphotyrosine-binding domain (PTB)"/>
    <property type="match status" value="1"/>
</dbReference>
<dbReference type="GO" id="GO:0004435">
    <property type="term" value="F:phosphatidylinositol-4,5-bisphosphate phospholipase C activity"/>
    <property type="evidence" value="ECO:0007669"/>
    <property type="project" value="UniProtKB-EC"/>
</dbReference>
<dbReference type="PROSITE" id="PS50007">
    <property type="entry name" value="PIPLC_X_DOMAIN"/>
    <property type="match status" value="1"/>
</dbReference>
<evidence type="ECO:0000259" key="9">
    <source>
        <dbReference type="PROSITE" id="PS50008"/>
    </source>
</evidence>
<feature type="compositionally biased region" description="Low complexity" evidence="7">
    <location>
        <begin position="134"/>
        <end position="159"/>
    </location>
</feature>
<dbReference type="SUPFAM" id="SSF51695">
    <property type="entry name" value="PLC-like phosphodiesterases"/>
    <property type="match status" value="1"/>
</dbReference>
<dbReference type="CDD" id="cd00275">
    <property type="entry name" value="C2_PLC_like"/>
    <property type="match status" value="1"/>
</dbReference>
<dbReference type="Pfam" id="PF00387">
    <property type="entry name" value="PI-PLC-Y"/>
    <property type="match status" value="1"/>
</dbReference>
<name>A0A022WFP1_TRIRU</name>
<dbReference type="CDD" id="cd08598">
    <property type="entry name" value="PI-PLC1c_yeast"/>
    <property type="match status" value="1"/>
</dbReference>
<dbReference type="InterPro" id="IPR002048">
    <property type="entry name" value="EF_hand_dom"/>
</dbReference>
<keyword evidence="4 6" id="KW-0443">Lipid metabolism</keyword>
<dbReference type="GO" id="GO:0051209">
    <property type="term" value="P:release of sequestered calcium ion into cytosol"/>
    <property type="evidence" value="ECO:0007669"/>
    <property type="project" value="TreeGrafter"/>
</dbReference>
<feature type="domain" description="EF-hand" evidence="10">
    <location>
        <begin position="433"/>
        <end position="468"/>
    </location>
</feature>
<dbReference type="Gene3D" id="3.20.20.190">
    <property type="entry name" value="Phosphatidylinositol (PI) phosphodiesterase"/>
    <property type="match status" value="1"/>
</dbReference>
<evidence type="ECO:0000259" key="8">
    <source>
        <dbReference type="PROSITE" id="PS50004"/>
    </source>
</evidence>
<dbReference type="PROSITE" id="PS50222">
    <property type="entry name" value="EF_HAND_2"/>
    <property type="match status" value="1"/>
</dbReference>
<evidence type="ECO:0000259" key="10">
    <source>
        <dbReference type="PROSITE" id="PS50222"/>
    </source>
</evidence>
<organism evidence="11">
    <name type="scientific">Trichophyton rubrum CBS 288.86</name>
    <dbReference type="NCBI Taxonomy" id="1215330"/>
    <lineage>
        <taxon>Eukaryota</taxon>
        <taxon>Fungi</taxon>
        <taxon>Dikarya</taxon>
        <taxon>Ascomycota</taxon>
        <taxon>Pezizomycotina</taxon>
        <taxon>Eurotiomycetes</taxon>
        <taxon>Eurotiomycetidae</taxon>
        <taxon>Onygenales</taxon>
        <taxon>Arthrodermataceae</taxon>
        <taxon>Trichophyton</taxon>
    </lineage>
</organism>
<dbReference type="SUPFAM" id="SSF49562">
    <property type="entry name" value="C2 domain (Calcium/lipid-binding domain, CaLB)"/>
    <property type="match status" value="1"/>
</dbReference>
<dbReference type="EMBL" id="KK207704">
    <property type="protein sequence ID" value="EZF56966.1"/>
    <property type="molecule type" value="Genomic_DNA"/>
</dbReference>
<dbReference type="InterPro" id="IPR037755">
    <property type="entry name" value="Plc1_PH"/>
</dbReference>
<dbReference type="PRINTS" id="PR00390">
    <property type="entry name" value="PHPHLIPASEC"/>
</dbReference>
<evidence type="ECO:0000256" key="7">
    <source>
        <dbReference type="SAM" id="MobiDB-lite"/>
    </source>
</evidence>
<feature type="region of interest" description="Disordered" evidence="7">
    <location>
        <begin position="1"/>
        <end position="24"/>
    </location>
</feature>
<dbReference type="GO" id="GO:0016042">
    <property type="term" value="P:lipid catabolic process"/>
    <property type="evidence" value="ECO:0007669"/>
    <property type="project" value="UniProtKB-KW"/>
</dbReference>
<gene>
    <name evidence="11" type="ORF">H103_00701</name>
</gene>
<dbReference type="FunFam" id="2.60.40.150:FF:000201">
    <property type="entry name" value="Phosphoinositide phospholipase C"/>
    <property type="match status" value="1"/>
</dbReference>
<dbReference type="Pfam" id="PF00168">
    <property type="entry name" value="C2"/>
    <property type="match status" value="2"/>
</dbReference>
<dbReference type="EC" id="3.1.4.11" evidence="1 6"/>
<evidence type="ECO:0000256" key="3">
    <source>
        <dbReference type="ARBA" id="ARBA00022963"/>
    </source>
</evidence>
<feature type="compositionally biased region" description="Basic and acidic residues" evidence="7">
    <location>
        <begin position="184"/>
        <end position="193"/>
    </location>
</feature>
<dbReference type="Gene3D" id="2.60.40.150">
    <property type="entry name" value="C2 domain"/>
    <property type="match status" value="1"/>
</dbReference>
<feature type="domain" description="C2" evidence="8">
    <location>
        <begin position="936"/>
        <end position="1092"/>
    </location>
</feature>
<evidence type="ECO:0000256" key="6">
    <source>
        <dbReference type="RuleBase" id="RU361133"/>
    </source>
</evidence>
<dbReference type="InterPro" id="IPR017946">
    <property type="entry name" value="PLC-like_Pdiesterase_TIM-brl"/>
</dbReference>
<dbReference type="Gene3D" id="1.10.238.10">
    <property type="entry name" value="EF-hand"/>
    <property type="match status" value="1"/>
</dbReference>
<dbReference type="SMART" id="SM00148">
    <property type="entry name" value="PLCXc"/>
    <property type="match status" value="1"/>
</dbReference>
<evidence type="ECO:0000256" key="2">
    <source>
        <dbReference type="ARBA" id="ARBA00022801"/>
    </source>
</evidence>
<dbReference type="InterPro" id="IPR000008">
    <property type="entry name" value="C2_dom"/>
</dbReference>
<dbReference type="InterPro" id="IPR001192">
    <property type="entry name" value="PI-PLC_fam"/>
</dbReference>
<feature type="compositionally biased region" description="Polar residues" evidence="7">
    <location>
        <begin position="200"/>
        <end position="212"/>
    </location>
</feature>
<dbReference type="OrthoDB" id="269822at2759"/>
<comment type="catalytic activity">
    <reaction evidence="6">
        <text>a 1,2-diacyl-sn-glycero-3-phospho-(1D-myo-inositol-4,5-bisphosphate) + H2O = 1D-myo-inositol 1,4,5-trisphosphate + a 1,2-diacyl-sn-glycerol + H(+)</text>
        <dbReference type="Rhea" id="RHEA:33179"/>
        <dbReference type="ChEBI" id="CHEBI:15377"/>
        <dbReference type="ChEBI" id="CHEBI:15378"/>
        <dbReference type="ChEBI" id="CHEBI:17815"/>
        <dbReference type="ChEBI" id="CHEBI:58456"/>
        <dbReference type="ChEBI" id="CHEBI:203600"/>
        <dbReference type="EC" id="3.1.4.11"/>
    </reaction>
</comment>
<sequence length="1161" mass="129843">MMASAPPSPSLVGRSRATPIKSASPFHRIPRVQEFMSSSYPATRSVANYSTLTSDMSSLTLVHRSHLSNSSSPVIGPAQTTDNGFPGLPLMNSPLSTSLDTPGPLDLSEGILSIPLHQSLTYPADAALVNVAPNTNNNSNNNNNNTIANSNNNTNTTSNIKGPGLMRRISRGAANKLTRRRRSNSQDRRDKDSGPVTMLRRNNSKSTTSASWDSALDSSYEEDESCDTLGTWCGPDSSKVKSDYQRSITSTASGVAPKVDPILQRGCTLTKVNKLKKKPMTFYLNFDSGKMFWNLSNPTKRVYIDDIKEIRLRGDARMYREEHRIPEEFENRWFTIIYNNSEGSKNRAVKTVHLIAPDEAMFELWTTTLENVARYRIGLMVGLTGSVESEAILNAHWQREISRRASQDPKAIEEDSLDAEGIGNLCHSLHINCSKETIRILFARADTMGTGRVNFAQFREFFQLLKYRRDIKDLYDRLVTDDVQGMTLENFLDFVQYTQRENVQRNTDYWVSIFEKFVRKARLRSQSQSDSPLPDDSPIRMSLDAFSAFLISSSNGIYPAHVPEPKFDYPLNDYFISSSHNTYLLGRQVAGFSSTEAYVTALQKGCRCVEVDCWDGADGRPIVSHGRTMTTSVLFADCISVINKYAFLSSDYPLIISLEVHCNPEQQLAMTNIIKDTFKEKLVLETLGDDWPVLPSPEALKHRVLIKVKTSEEIIDTGPATTVPPGLVSAGRKRSSSSPFMPPTVLEDPPHSLPPLSSPPTINSANEPVPPPLGRRAFTATSVCSTSEESDIGQSSAAIQKEKKRAQKSRIVKDLADLGVYTRGYKFHSFNSAESKRFNHVYSFAERAFEGICRDSESKALLEAHNRRFLTRVYPSGFRVRSSNFDPNIFWRRSVQMVALNWQTYDVGMQMNQAMFASGTDRTGYVLKPESLRLPPPSWKGPGLKPKVDRKLVRFSIDVISAQQLPRPKQIGLDENINPYVEIEVFSADDKTKGLAFGEGGMDTSDRNGLSGIGHPHRRRTGIEQGNAYNPIFNDQFKFSLETKYPDLVFVRWVVWHSPDGRSVGNNSTQLATFTAKLSSLAQGFRYLPLYDGNGDQYLFSTLFCRVTKSELAPVIPLFDTEETKNERRGILKQLGQSVLKRAISTERDSPKANITSNEQS</sequence>
<reference evidence="11" key="1">
    <citation type="submission" date="2014-02" db="EMBL/GenBank/DDBJ databases">
        <title>The Genome Sequence of Trichophyton rubrum (morphotype fischeri) CBS 288.86.</title>
        <authorList>
            <consortium name="The Broad Institute Genomics Platform"/>
            <person name="Cuomo C.A."/>
            <person name="White T.C."/>
            <person name="Graser Y."/>
            <person name="Martinez-Rossi N."/>
            <person name="Heitman J."/>
            <person name="Young S.K."/>
            <person name="Zeng Q."/>
            <person name="Gargeya S."/>
            <person name="Abouelleil A."/>
            <person name="Alvarado L."/>
            <person name="Chapman S.B."/>
            <person name="Gainer-Dewar J."/>
            <person name="Goldberg J."/>
            <person name="Griggs A."/>
            <person name="Gujja S."/>
            <person name="Hansen M."/>
            <person name="Howarth C."/>
            <person name="Imamovic A."/>
            <person name="Larimer J."/>
            <person name="Martinez D."/>
            <person name="Murphy C."/>
            <person name="Pearson M.D."/>
            <person name="Persinoti G."/>
            <person name="Poon T."/>
            <person name="Priest M."/>
            <person name="Roberts A.D."/>
            <person name="Saif S."/>
            <person name="Shea T.D."/>
            <person name="Sykes S.N."/>
            <person name="Wortman J."/>
            <person name="Nusbaum C."/>
            <person name="Birren B."/>
        </authorList>
    </citation>
    <scope>NUCLEOTIDE SEQUENCE [LARGE SCALE GENOMIC DNA]</scope>
    <source>
        <strain evidence="11">CBS 288.86</strain>
    </source>
</reference>
<dbReference type="Pfam" id="PF00388">
    <property type="entry name" value="PI-PLC-X"/>
    <property type="match status" value="1"/>
</dbReference>
<feature type="region of interest" description="Disordered" evidence="7">
    <location>
        <begin position="717"/>
        <end position="774"/>
    </location>
</feature>
<dbReference type="CDD" id="cd13360">
    <property type="entry name" value="PH_PLC_fungal"/>
    <property type="match status" value="1"/>
</dbReference>
<dbReference type="PROSITE" id="PS50004">
    <property type="entry name" value="C2"/>
    <property type="match status" value="1"/>
</dbReference>
<dbReference type="PANTHER" id="PTHR10336:SF36">
    <property type="entry name" value="1-PHOSPHATIDYLINOSITOL 4,5-BISPHOSPHATE PHOSPHODIESTERASE BETA-4"/>
    <property type="match status" value="1"/>
</dbReference>
<keyword evidence="2 6" id="KW-0378">Hydrolase</keyword>
<feature type="region of interest" description="Disordered" evidence="7">
    <location>
        <begin position="133"/>
        <end position="214"/>
    </location>
</feature>
<dbReference type="GO" id="GO:0048015">
    <property type="term" value="P:phosphatidylinositol-mediated signaling"/>
    <property type="evidence" value="ECO:0007669"/>
    <property type="project" value="TreeGrafter"/>
</dbReference>
<evidence type="ECO:0000313" key="11">
    <source>
        <dbReference type="EMBL" id="EZF56966.1"/>
    </source>
</evidence>
<dbReference type="Proteomes" id="UP000023758">
    <property type="component" value="Unassembled WGS sequence"/>
</dbReference>
<protein>
    <recommendedName>
        <fullName evidence="1 6">Phosphoinositide phospholipase C</fullName>
        <ecNumber evidence="1 6">3.1.4.11</ecNumber>
    </recommendedName>
</protein>
<keyword evidence="3 6" id="KW-0442">Lipid degradation</keyword>
<dbReference type="InterPro" id="IPR000909">
    <property type="entry name" value="PLipase_C_PInositol-sp_X_dom"/>
</dbReference>
<dbReference type="SUPFAM" id="SSF47473">
    <property type="entry name" value="EF-hand"/>
    <property type="match status" value="1"/>
</dbReference>
<dbReference type="GO" id="GO:0005509">
    <property type="term" value="F:calcium ion binding"/>
    <property type="evidence" value="ECO:0007669"/>
    <property type="project" value="InterPro"/>
</dbReference>
<feature type="domain" description="PI-PLC Y-box" evidence="9">
    <location>
        <begin position="815"/>
        <end position="933"/>
    </location>
</feature>
<dbReference type="HOGENOM" id="CLU_002738_1_0_1"/>
<evidence type="ECO:0000256" key="4">
    <source>
        <dbReference type="ARBA" id="ARBA00023098"/>
    </source>
</evidence>
<dbReference type="SUPFAM" id="SSF50729">
    <property type="entry name" value="PH domain-like"/>
    <property type="match status" value="1"/>
</dbReference>
<dbReference type="InterPro" id="IPR001711">
    <property type="entry name" value="PLipase_C_Pinositol-sp_Y"/>
</dbReference>
<evidence type="ECO:0000256" key="5">
    <source>
        <dbReference type="ARBA" id="ARBA00023224"/>
    </source>
</evidence>
<evidence type="ECO:0000256" key="1">
    <source>
        <dbReference type="ARBA" id="ARBA00012368"/>
    </source>
</evidence>
<dbReference type="SMART" id="SM00149">
    <property type="entry name" value="PLCYc"/>
    <property type="match status" value="1"/>
</dbReference>
<dbReference type="PROSITE" id="PS50008">
    <property type="entry name" value="PIPLC_Y_DOMAIN"/>
    <property type="match status" value="1"/>
</dbReference>
<dbReference type="SMART" id="SM00239">
    <property type="entry name" value="C2"/>
    <property type="match status" value="1"/>
</dbReference>
<dbReference type="InterPro" id="IPR011992">
    <property type="entry name" value="EF-hand-dom_pair"/>
</dbReference>
<keyword evidence="5" id="KW-0807">Transducer</keyword>
<dbReference type="InterPro" id="IPR011993">
    <property type="entry name" value="PH-like_dom_sf"/>
</dbReference>
<dbReference type="InterPro" id="IPR035892">
    <property type="entry name" value="C2_domain_sf"/>
</dbReference>
<dbReference type="CDD" id="cd16207">
    <property type="entry name" value="EFh_ScPlc1p_like"/>
    <property type="match status" value="1"/>
</dbReference>
<accession>A0A022WFP1</accession>